<name>A0AAW1T836_9CHLO</name>
<feature type="region of interest" description="Disordered" evidence="1">
    <location>
        <begin position="1"/>
        <end position="30"/>
    </location>
</feature>
<feature type="compositionally biased region" description="Polar residues" evidence="1">
    <location>
        <begin position="1"/>
        <end position="12"/>
    </location>
</feature>
<dbReference type="Proteomes" id="UP001485043">
    <property type="component" value="Unassembled WGS sequence"/>
</dbReference>
<dbReference type="AlphaFoldDB" id="A0AAW1T836"/>
<comment type="caution">
    <text evidence="2">The sequence shown here is derived from an EMBL/GenBank/DDBJ whole genome shotgun (WGS) entry which is preliminary data.</text>
</comment>
<dbReference type="EMBL" id="JALJOV010000315">
    <property type="protein sequence ID" value="KAK9864782.1"/>
    <property type="molecule type" value="Genomic_DNA"/>
</dbReference>
<evidence type="ECO:0000313" key="3">
    <source>
        <dbReference type="Proteomes" id="UP001485043"/>
    </source>
</evidence>
<accession>A0AAW1T836</accession>
<evidence type="ECO:0000256" key="1">
    <source>
        <dbReference type="SAM" id="MobiDB-lite"/>
    </source>
</evidence>
<proteinExistence type="predicted"/>
<evidence type="ECO:0008006" key="4">
    <source>
        <dbReference type="Google" id="ProtNLM"/>
    </source>
</evidence>
<reference evidence="2 3" key="1">
    <citation type="journal article" date="2024" name="Nat. Commun.">
        <title>Phylogenomics reveals the evolutionary origins of lichenization in chlorophyte algae.</title>
        <authorList>
            <person name="Puginier C."/>
            <person name="Libourel C."/>
            <person name="Otte J."/>
            <person name="Skaloud P."/>
            <person name="Haon M."/>
            <person name="Grisel S."/>
            <person name="Petersen M."/>
            <person name="Berrin J.G."/>
            <person name="Delaux P.M."/>
            <person name="Dal Grande F."/>
            <person name="Keller J."/>
        </authorList>
    </citation>
    <scope>NUCLEOTIDE SEQUENCE [LARGE SCALE GENOMIC DNA]</scope>
    <source>
        <strain evidence="2 3">SAG 2523</strain>
    </source>
</reference>
<protein>
    <recommendedName>
        <fullName evidence="4">RED-like N-terminal domain-containing protein</fullName>
    </recommendedName>
</protein>
<gene>
    <name evidence="2" type="ORF">WJX84_010408</name>
</gene>
<sequence>MSQPDGKQSSNTDRSRESKGYVFKHRRGPLIQGLSRGPALELEARLAAQKEAEGHQSIEGVKRRKVQVAQVDRANPGVRMRDLKDRATLRSADQQENDREANMLRKAALYDRMSSGQACSSSASADFLVDFEKNAQEQQPSAARPDLLASQPAGFEPVHFRQRGTLQDEDDQVLESGDFCRSAKMSAEALLDEMANGPKQGRGGVGNVHLLDEHEQKHKALDEDNEWLANGLYAKLPRRPDNLGDDTLAALASLQPNKRLLKEKGGKKAQAPQKATMTALQKAKAAVLKRKAAEAAKEPTSG</sequence>
<keyword evidence="3" id="KW-1185">Reference proteome</keyword>
<evidence type="ECO:0000313" key="2">
    <source>
        <dbReference type="EMBL" id="KAK9864782.1"/>
    </source>
</evidence>
<organism evidence="2 3">
    <name type="scientific">Apatococcus fuscideae</name>
    <dbReference type="NCBI Taxonomy" id="2026836"/>
    <lineage>
        <taxon>Eukaryota</taxon>
        <taxon>Viridiplantae</taxon>
        <taxon>Chlorophyta</taxon>
        <taxon>core chlorophytes</taxon>
        <taxon>Trebouxiophyceae</taxon>
        <taxon>Chlorellales</taxon>
        <taxon>Chlorellaceae</taxon>
        <taxon>Apatococcus</taxon>
    </lineage>
</organism>